<dbReference type="EMBL" id="LGRX02027912">
    <property type="protein sequence ID" value="KAK3248647.1"/>
    <property type="molecule type" value="Genomic_DNA"/>
</dbReference>
<sequence>MNFQNIFSLVAEESEDAKTVCEFANKQCITIPVNAFSDFEKDGPLGIKKFASIQCSPVKRRASLQDATNVPVEPVKLARYEDGTEIEDEIEAVAAQGAYVLAQGQEPTISCSIGVHDGDNGKELHLVLGGAPMIDHTTVKFFIRKKTVNTKNFGVFIQPQIYIQGACVRKPLSCVH</sequence>
<dbReference type="AlphaFoldDB" id="A0AAE0F268"/>
<protein>
    <submittedName>
        <fullName evidence="1">Uncharacterized protein</fullName>
    </submittedName>
</protein>
<gene>
    <name evidence="1" type="ORF">CYMTET_41892</name>
</gene>
<dbReference type="Proteomes" id="UP001190700">
    <property type="component" value="Unassembled WGS sequence"/>
</dbReference>
<evidence type="ECO:0000313" key="1">
    <source>
        <dbReference type="EMBL" id="KAK3248647.1"/>
    </source>
</evidence>
<comment type="caution">
    <text evidence="1">The sequence shown here is derived from an EMBL/GenBank/DDBJ whole genome shotgun (WGS) entry which is preliminary data.</text>
</comment>
<organism evidence="1 2">
    <name type="scientific">Cymbomonas tetramitiformis</name>
    <dbReference type="NCBI Taxonomy" id="36881"/>
    <lineage>
        <taxon>Eukaryota</taxon>
        <taxon>Viridiplantae</taxon>
        <taxon>Chlorophyta</taxon>
        <taxon>Pyramimonadophyceae</taxon>
        <taxon>Pyramimonadales</taxon>
        <taxon>Pyramimonadaceae</taxon>
        <taxon>Cymbomonas</taxon>
    </lineage>
</organism>
<name>A0AAE0F268_9CHLO</name>
<evidence type="ECO:0000313" key="2">
    <source>
        <dbReference type="Proteomes" id="UP001190700"/>
    </source>
</evidence>
<reference evidence="1 2" key="1">
    <citation type="journal article" date="2015" name="Genome Biol. Evol.">
        <title>Comparative Genomics of a Bacterivorous Green Alga Reveals Evolutionary Causalities and Consequences of Phago-Mixotrophic Mode of Nutrition.</title>
        <authorList>
            <person name="Burns J.A."/>
            <person name="Paasch A."/>
            <person name="Narechania A."/>
            <person name="Kim E."/>
        </authorList>
    </citation>
    <scope>NUCLEOTIDE SEQUENCE [LARGE SCALE GENOMIC DNA]</scope>
    <source>
        <strain evidence="1 2">PLY_AMNH</strain>
    </source>
</reference>
<keyword evidence="2" id="KW-1185">Reference proteome</keyword>
<proteinExistence type="predicted"/>
<accession>A0AAE0F268</accession>